<feature type="repeat" description="TPR" evidence="1">
    <location>
        <begin position="124"/>
        <end position="157"/>
    </location>
</feature>
<evidence type="ECO:0000313" key="4">
    <source>
        <dbReference type="Proteomes" id="UP000218890"/>
    </source>
</evidence>
<organism evidence="3 4">
    <name type="scientific">Halorhodospira halochloris</name>
    <name type="common">Ectothiorhodospira halochloris</name>
    <dbReference type="NCBI Taxonomy" id="1052"/>
    <lineage>
        <taxon>Bacteria</taxon>
        <taxon>Pseudomonadati</taxon>
        <taxon>Pseudomonadota</taxon>
        <taxon>Gammaproteobacteria</taxon>
        <taxon>Chromatiales</taxon>
        <taxon>Ectothiorhodospiraceae</taxon>
        <taxon>Halorhodospira</taxon>
    </lineage>
</organism>
<dbReference type="OrthoDB" id="5801251at2"/>
<dbReference type="PANTHER" id="PTHR12558:SF13">
    <property type="entry name" value="CELL DIVISION CYCLE PROTEIN 27 HOMOLOG"/>
    <property type="match status" value="1"/>
</dbReference>
<name>A0A0X8X7R0_HALHR</name>
<evidence type="ECO:0000313" key="3">
    <source>
        <dbReference type="EMBL" id="BAU57126.2"/>
    </source>
</evidence>
<dbReference type="PROSITE" id="PS50005">
    <property type="entry name" value="TPR"/>
    <property type="match status" value="2"/>
</dbReference>
<accession>A0A0X8X7R0</accession>
<dbReference type="KEGG" id="hhk:HH1059_04510"/>
<reference evidence="3" key="1">
    <citation type="submission" date="2016-02" db="EMBL/GenBank/DDBJ databases">
        <title>Halorhodospira halochloris DSM-1059 complete genome, version 2.</title>
        <authorList>
            <person name="Tsukatani Y."/>
        </authorList>
    </citation>
    <scope>NUCLEOTIDE SEQUENCE</scope>
    <source>
        <strain evidence="3">DSM 1059</strain>
    </source>
</reference>
<dbReference type="Pfam" id="PF13414">
    <property type="entry name" value="TPR_11"/>
    <property type="match status" value="1"/>
</dbReference>
<dbReference type="AlphaFoldDB" id="A0A0X8X7R0"/>
<dbReference type="RefSeq" id="WP_096407781.1">
    <property type="nucleotide sequence ID" value="NZ_AP017372.2"/>
</dbReference>
<gene>
    <name evidence="3" type="ORF">HH1059_04510</name>
</gene>
<dbReference type="PROSITE" id="PS50293">
    <property type="entry name" value="TPR_REGION"/>
    <property type="match status" value="1"/>
</dbReference>
<sequence>MEPLNPAFLITTLSVVVALFGVIVLVITIYEYTKLRALRDDFEHFKEQWRSEVHSLQKAMQRVIASYSCKDPDAQIALLQDAVALYPKVFNGYNALGYAYRSKGELAQAADAFHEAVRLNPDQIEGYCDLARVYYEQGEQTLAEKYLRKALDMDPQGVRDGLRGDGSLEHIVERLRD</sequence>
<keyword evidence="4" id="KW-1185">Reference proteome</keyword>
<keyword evidence="2" id="KW-0812">Transmembrane</keyword>
<keyword evidence="2" id="KW-1133">Transmembrane helix</keyword>
<keyword evidence="2" id="KW-0472">Membrane</keyword>
<keyword evidence="1" id="KW-0802">TPR repeat</keyword>
<evidence type="ECO:0000256" key="1">
    <source>
        <dbReference type="PROSITE-ProRule" id="PRU00339"/>
    </source>
</evidence>
<dbReference type="Gene3D" id="1.25.40.10">
    <property type="entry name" value="Tetratricopeptide repeat domain"/>
    <property type="match status" value="1"/>
</dbReference>
<dbReference type="InterPro" id="IPR019734">
    <property type="entry name" value="TPR_rpt"/>
</dbReference>
<evidence type="ECO:0000256" key="2">
    <source>
        <dbReference type="SAM" id="Phobius"/>
    </source>
</evidence>
<dbReference type="Proteomes" id="UP000218890">
    <property type="component" value="Chromosome"/>
</dbReference>
<dbReference type="SMART" id="SM00028">
    <property type="entry name" value="TPR"/>
    <property type="match status" value="2"/>
</dbReference>
<dbReference type="SUPFAM" id="SSF48452">
    <property type="entry name" value="TPR-like"/>
    <property type="match status" value="1"/>
</dbReference>
<protein>
    <submittedName>
        <fullName evidence="3">Uncharacterized protein</fullName>
    </submittedName>
</protein>
<dbReference type="EMBL" id="AP017372">
    <property type="protein sequence ID" value="BAU57126.2"/>
    <property type="molecule type" value="Genomic_DNA"/>
</dbReference>
<proteinExistence type="predicted"/>
<dbReference type="InterPro" id="IPR011990">
    <property type="entry name" value="TPR-like_helical_dom_sf"/>
</dbReference>
<feature type="repeat" description="TPR" evidence="1">
    <location>
        <begin position="90"/>
        <end position="123"/>
    </location>
</feature>
<dbReference type="PANTHER" id="PTHR12558">
    <property type="entry name" value="CELL DIVISION CYCLE 16,23,27"/>
    <property type="match status" value="1"/>
</dbReference>
<feature type="transmembrane region" description="Helical" evidence="2">
    <location>
        <begin position="6"/>
        <end position="30"/>
    </location>
</feature>